<proteinExistence type="predicted"/>
<keyword evidence="2" id="KW-0732">Signal</keyword>
<feature type="chain" id="PRO_5027040836" evidence="2">
    <location>
        <begin position="29"/>
        <end position="141"/>
    </location>
</feature>
<organism evidence="3">
    <name type="scientific">Collinsella intestinalis</name>
    <dbReference type="NCBI Taxonomy" id="147207"/>
    <lineage>
        <taxon>Bacteria</taxon>
        <taxon>Bacillati</taxon>
        <taxon>Actinomycetota</taxon>
        <taxon>Coriobacteriia</taxon>
        <taxon>Coriobacteriales</taxon>
        <taxon>Coriobacteriaceae</taxon>
        <taxon>Collinsella</taxon>
    </lineage>
</organism>
<evidence type="ECO:0000313" key="3">
    <source>
        <dbReference type="EMBL" id="VYT71282.1"/>
    </source>
</evidence>
<gene>
    <name evidence="3" type="ORF">CILFYP54_01341</name>
</gene>
<accession>A0A6N2Z292</accession>
<dbReference type="RefSeq" id="WP_421756053.1">
    <property type="nucleotide sequence ID" value="NZ_CACRTN010000009.1"/>
</dbReference>
<name>A0A6N2Z292_9ACTN</name>
<sequence length="141" mass="14575">MSKITGKGAAAMAVIALCIALNIALALAPKTQEQELPPAPQSRPVKSEEPEAATEDIPVPEDLPEGSDPAALVTAVQTCLDENGLSGRTSLAIVDSGKSDPIAVGTPQATWWVYEATMPDGSKAQFTAGYNSDAGFYAAMQ</sequence>
<feature type="region of interest" description="Disordered" evidence="1">
    <location>
        <begin position="31"/>
        <end position="68"/>
    </location>
</feature>
<reference evidence="3" key="1">
    <citation type="submission" date="2019-11" db="EMBL/GenBank/DDBJ databases">
        <authorList>
            <person name="Feng L."/>
        </authorList>
    </citation>
    <scope>NUCLEOTIDE SEQUENCE</scope>
    <source>
        <strain evidence="3">CintestinalisLFYP54</strain>
    </source>
</reference>
<feature type="signal peptide" evidence="2">
    <location>
        <begin position="1"/>
        <end position="28"/>
    </location>
</feature>
<evidence type="ECO:0000256" key="2">
    <source>
        <dbReference type="SAM" id="SignalP"/>
    </source>
</evidence>
<feature type="compositionally biased region" description="Acidic residues" evidence="1">
    <location>
        <begin position="50"/>
        <end position="65"/>
    </location>
</feature>
<dbReference type="AlphaFoldDB" id="A0A6N2Z292"/>
<evidence type="ECO:0000256" key="1">
    <source>
        <dbReference type="SAM" id="MobiDB-lite"/>
    </source>
</evidence>
<dbReference type="EMBL" id="CACRTN010000009">
    <property type="protein sequence ID" value="VYT71282.1"/>
    <property type="molecule type" value="Genomic_DNA"/>
</dbReference>
<protein>
    <submittedName>
        <fullName evidence="3">Uncharacterized protein</fullName>
    </submittedName>
</protein>